<keyword evidence="7" id="KW-1185">Reference proteome</keyword>
<dbReference type="CDD" id="cd00215">
    <property type="entry name" value="PTS_IIA_lac"/>
    <property type="match status" value="1"/>
</dbReference>
<feature type="modified residue" description="Phosphohistidine; by HPr" evidence="5">
    <location>
        <position position="76"/>
    </location>
</feature>
<reference evidence="6 7" key="1">
    <citation type="submission" date="2024-09" db="EMBL/GenBank/DDBJ databases">
        <authorList>
            <person name="Ruan L."/>
        </authorList>
    </citation>
    <scope>NUCLEOTIDE SEQUENCE [LARGE SCALE GENOMIC DNA]</scope>
    <source>
        <strain evidence="6 7">D33</strain>
    </source>
</reference>
<keyword evidence="1" id="KW-0813">Transport</keyword>
<evidence type="ECO:0000313" key="6">
    <source>
        <dbReference type="EMBL" id="MFB5680210.1"/>
    </source>
</evidence>
<dbReference type="Proteomes" id="UP001580407">
    <property type="component" value="Unassembled WGS sequence"/>
</dbReference>
<dbReference type="PROSITE" id="PS51095">
    <property type="entry name" value="PTS_EIIA_TYPE_3"/>
    <property type="match status" value="1"/>
</dbReference>
<protein>
    <submittedName>
        <fullName evidence="6">PTS lactose/cellobiose transporter subunit IIA</fullName>
    </submittedName>
</protein>
<organism evidence="6 7">
    <name type="scientific">Paenibacillus terreus</name>
    <dbReference type="NCBI Taxonomy" id="1387834"/>
    <lineage>
        <taxon>Bacteria</taxon>
        <taxon>Bacillati</taxon>
        <taxon>Bacillota</taxon>
        <taxon>Bacilli</taxon>
        <taxon>Bacillales</taxon>
        <taxon>Paenibacillaceae</taxon>
        <taxon>Paenibacillus</taxon>
    </lineage>
</organism>
<dbReference type="PANTHER" id="PTHR34382">
    <property type="entry name" value="PTS SYSTEM N,N'-DIACETYLCHITOBIOSE-SPECIFIC EIIA COMPONENT"/>
    <property type="match status" value="1"/>
</dbReference>
<evidence type="ECO:0000256" key="4">
    <source>
        <dbReference type="ARBA" id="ARBA00022683"/>
    </source>
</evidence>
<keyword evidence="4" id="KW-0598">Phosphotransferase system</keyword>
<dbReference type="EMBL" id="JBHILM010000004">
    <property type="protein sequence ID" value="MFB5680210.1"/>
    <property type="molecule type" value="Genomic_DNA"/>
</dbReference>
<evidence type="ECO:0000256" key="5">
    <source>
        <dbReference type="PROSITE-ProRule" id="PRU00418"/>
    </source>
</evidence>
<dbReference type="Gene3D" id="1.20.58.80">
    <property type="entry name" value="Phosphotransferase system, lactose/cellobiose-type IIA subunit"/>
    <property type="match status" value="1"/>
</dbReference>
<dbReference type="RefSeq" id="WP_355322801.1">
    <property type="nucleotide sequence ID" value="NZ_JBHILM010000004.1"/>
</dbReference>
<dbReference type="PANTHER" id="PTHR34382:SF7">
    <property type="entry name" value="PTS SYSTEM N,N'-DIACETYLCHITOBIOSE-SPECIFIC EIIA COMPONENT"/>
    <property type="match status" value="1"/>
</dbReference>
<keyword evidence="3" id="KW-0808">Transferase</keyword>
<evidence type="ECO:0000256" key="2">
    <source>
        <dbReference type="ARBA" id="ARBA00022597"/>
    </source>
</evidence>
<evidence type="ECO:0000256" key="1">
    <source>
        <dbReference type="ARBA" id="ARBA00022448"/>
    </source>
</evidence>
<dbReference type="PIRSF" id="PIRSF000699">
    <property type="entry name" value="PTS_IILac_III"/>
    <property type="match status" value="1"/>
</dbReference>
<evidence type="ECO:0000313" key="7">
    <source>
        <dbReference type="Proteomes" id="UP001580407"/>
    </source>
</evidence>
<proteinExistence type="predicted"/>
<sequence>MLDDTEIVFQIILFAGNARSSAMEAIELAKAGKFAEAREALAAAKTELVSSHKIQTGLIRKEAEGEKTTMSVMMVHAQDHLMNAITIRDMAAEFVDLYERIEQLGSKS</sequence>
<gene>
    <name evidence="6" type="ORF">ACE3NQ_04655</name>
</gene>
<accession>A0ABV5B3E8</accession>
<evidence type="ECO:0000256" key="3">
    <source>
        <dbReference type="ARBA" id="ARBA00022679"/>
    </source>
</evidence>
<name>A0ABV5B3E8_9BACL</name>
<comment type="caution">
    <text evidence="6">The sequence shown here is derived from an EMBL/GenBank/DDBJ whole genome shotgun (WGS) entry which is preliminary data.</text>
</comment>
<dbReference type="InterPro" id="IPR036542">
    <property type="entry name" value="PTS_IIA_lac/cel_sf"/>
</dbReference>
<keyword evidence="2" id="KW-0762">Sugar transport</keyword>
<dbReference type="Pfam" id="PF02255">
    <property type="entry name" value="PTS_IIA"/>
    <property type="match status" value="1"/>
</dbReference>
<dbReference type="SUPFAM" id="SSF46973">
    <property type="entry name" value="Enzyme IIa from lactose specific PTS, IIa-lac"/>
    <property type="match status" value="1"/>
</dbReference>
<dbReference type="InterPro" id="IPR003188">
    <property type="entry name" value="PTS_IIA_lac/cel"/>
</dbReference>